<reference evidence="2 4" key="2">
    <citation type="submission" date="2017-12" db="EMBL/GenBank/DDBJ databases">
        <title>Comparative Functional Genomics of Dry Heat Resistant strains isolated from the Viking Spacecraft.</title>
        <authorList>
            <person name="Seuylemezian A."/>
            <person name="Cooper K."/>
            <person name="Vaishampayan P."/>
        </authorList>
    </citation>
    <scope>NUCLEOTIDE SEQUENCE [LARGE SCALE GENOMIC DNA]</scope>
    <source>
        <strain evidence="2 4">ATCC 29669</strain>
    </source>
</reference>
<dbReference type="EMBL" id="PGVA01000041">
    <property type="protein sequence ID" value="PLR81082.1"/>
    <property type="molecule type" value="Genomic_DNA"/>
</dbReference>
<protein>
    <submittedName>
        <fullName evidence="1">Uncharacterized protein</fullName>
    </submittedName>
</protein>
<gene>
    <name evidence="1" type="ORF">CU635_16360</name>
    <name evidence="2" type="ORF">CVD25_06595</name>
</gene>
<name>A0A2N5GJ51_9BACI</name>
<accession>A0A2N5GJ51</accession>
<comment type="caution">
    <text evidence="1">The sequence shown here is derived from an EMBL/GenBank/DDBJ whole genome shotgun (WGS) entry which is preliminary data.</text>
</comment>
<dbReference type="AlphaFoldDB" id="A0A2N5GJ51"/>
<dbReference type="Proteomes" id="UP000235114">
    <property type="component" value="Unassembled WGS sequence"/>
</dbReference>
<dbReference type="Proteomes" id="UP000234951">
    <property type="component" value="Unassembled WGS sequence"/>
</dbReference>
<reference evidence="1 3" key="1">
    <citation type="submission" date="2017-11" db="EMBL/GenBank/DDBJ databases">
        <title>Comparitive Functional Genomics of Dry Heat Resistant strains isolated from the Viking Spacecraft.</title>
        <authorList>
            <person name="Seuylemezian A."/>
            <person name="Cooper K."/>
            <person name="Vaishampayan P."/>
        </authorList>
    </citation>
    <scope>NUCLEOTIDE SEQUENCE [LARGE SCALE GENOMIC DNA]</scope>
    <source>
        <strain evidence="1 3">M4.6</strain>
    </source>
</reference>
<sequence length="95" mass="11072">MYRFTIDNEEWILRFSPAVAIEQEIKDIIVRSLALLGSKLPAFPHGDAFVIFNEKIGLIVFNVEKLPSFILTISSIVPREKWFEIKSRTLKKYMN</sequence>
<dbReference type="RefSeq" id="WP_101578454.1">
    <property type="nucleotide sequence ID" value="NZ_PGVA01000041.1"/>
</dbReference>
<dbReference type="EMBL" id="PGVD01000019">
    <property type="protein sequence ID" value="PLR98944.1"/>
    <property type="molecule type" value="Genomic_DNA"/>
</dbReference>
<dbReference type="OrthoDB" id="2891155at2"/>
<organism evidence="1 3">
    <name type="scientific">Bacillus canaveralius</name>
    <dbReference type="NCBI Taxonomy" id="1403243"/>
    <lineage>
        <taxon>Bacteria</taxon>
        <taxon>Bacillati</taxon>
        <taxon>Bacillota</taxon>
        <taxon>Bacilli</taxon>
        <taxon>Bacillales</taxon>
        <taxon>Bacillaceae</taxon>
        <taxon>Bacillus</taxon>
    </lineage>
</organism>
<evidence type="ECO:0000313" key="1">
    <source>
        <dbReference type="EMBL" id="PLR81082.1"/>
    </source>
</evidence>
<proteinExistence type="predicted"/>
<evidence type="ECO:0000313" key="3">
    <source>
        <dbReference type="Proteomes" id="UP000234951"/>
    </source>
</evidence>
<keyword evidence="4" id="KW-1185">Reference proteome</keyword>
<evidence type="ECO:0000313" key="4">
    <source>
        <dbReference type="Proteomes" id="UP000235114"/>
    </source>
</evidence>
<evidence type="ECO:0000313" key="2">
    <source>
        <dbReference type="EMBL" id="PLR98944.1"/>
    </source>
</evidence>